<dbReference type="InterPro" id="IPR018062">
    <property type="entry name" value="HTH_AraC-typ_CS"/>
</dbReference>
<dbReference type="AlphaFoldDB" id="A0A6C0FX92"/>
<accession>A0A6C0FX92</accession>
<dbReference type="GO" id="GO:0003700">
    <property type="term" value="F:DNA-binding transcription factor activity"/>
    <property type="evidence" value="ECO:0007669"/>
    <property type="project" value="InterPro"/>
</dbReference>
<evidence type="ECO:0000256" key="3">
    <source>
        <dbReference type="ARBA" id="ARBA00022448"/>
    </source>
</evidence>
<dbReference type="Proteomes" id="UP000476064">
    <property type="component" value="Chromosome"/>
</dbReference>
<comment type="subcellular location">
    <subcellularLocation>
        <location evidence="1">Cell envelope</location>
    </subcellularLocation>
</comment>
<sequence length="557" mass="62017">MLPYIYVWNGTNRIAGEELRGMPAAEENRYRLLIAVRGTGAIRAGGREYPLERGACIVLMPGCGWLASDPAETGLIVLATAFERMRMNVEAGPRARQDERQPSGAAASDDPAEGVPEDAAFDWEPAEGACFPKSFSRMEELVLALYDNGATAHGVRLYGKHALFQELIYLLMSEDAASGERRAVQAVERSIGLLRQSPSPDFTLAQLSETASLSPRRYSRIFRRLTGQSPIDYQNGLRIEQAKRLLATTDAAVHRIAHDIGFRDPFHFSRSFKRHTGVPPRLYARLSKADAKLVSLQYLGDMLALGIKPVGAPSQLLACRFYADRTEGIQVVGETVVTPDFDKLAAMKPDIIVTFDGHHAREYAQIAHTVDISWQLPFFDRFRLLADKVGKAEDAERWVERYMQHTAACKAQLKPQLEAGHTASLLWMQGLPATFQAYLDVGVLFRDLGMQAPPAIAAMRQKPNHPFKTDMPLDMLAACAGDHLFVAVSPDAESEREFRKLAASPQWQSLRAVREGRVYRLSSDWIREDPLSMIAQMDDAVRWMTQRPEAEAAASVY</sequence>
<keyword evidence="12" id="KW-1185">Reference proteome</keyword>
<evidence type="ECO:0000256" key="4">
    <source>
        <dbReference type="ARBA" id="ARBA00022729"/>
    </source>
</evidence>
<proteinExistence type="inferred from homology"/>
<dbReference type="InterPro" id="IPR002491">
    <property type="entry name" value="ABC_transptr_periplasmic_BD"/>
</dbReference>
<evidence type="ECO:0000256" key="8">
    <source>
        <dbReference type="SAM" id="MobiDB-lite"/>
    </source>
</evidence>
<reference evidence="11 12" key="1">
    <citation type="submission" date="2020-01" db="EMBL/GenBank/DDBJ databases">
        <title>Paenibacillus sp. nov., isolated from tomato rhizosphere.</title>
        <authorList>
            <person name="Weon H.-Y."/>
            <person name="Lee S.A."/>
        </authorList>
    </citation>
    <scope>NUCLEOTIDE SEQUENCE [LARGE SCALE GENOMIC DNA]</scope>
    <source>
        <strain evidence="11 12">12200R-189</strain>
    </source>
</reference>
<dbReference type="Pfam" id="PF01497">
    <property type="entry name" value="Peripla_BP_2"/>
    <property type="match status" value="1"/>
</dbReference>
<dbReference type="KEGG" id="plyc:GXP70_01705"/>
<dbReference type="Gene3D" id="3.40.50.1980">
    <property type="entry name" value="Nitrogenase molybdenum iron protein domain"/>
    <property type="match status" value="2"/>
</dbReference>
<protein>
    <submittedName>
        <fullName evidence="11">Helix-turn-helix domain-containing protein</fullName>
    </submittedName>
</protein>
<evidence type="ECO:0000256" key="2">
    <source>
        <dbReference type="ARBA" id="ARBA00008814"/>
    </source>
</evidence>
<feature type="domain" description="HTH araC/xylS-type" evidence="9">
    <location>
        <begin position="188"/>
        <end position="286"/>
    </location>
</feature>
<dbReference type="PANTHER" id="PTHR30532:SF26">
    <property type="entry name" value="IRON(3+)-HYDROXAMATE-BINDING PROTEIN FHUD"/>
    <property type="match status" value="1"/>
</dbReference>
<evidence type="ECO:0000313" key="12">
    <source>
        <dbReference type="Proteomes" id="UP000476064"/>
    </source>
</evidence>
<gene>
    <name evidence="11" type="ORF">GXP70_01705</name>
</gene>
<keyword evidence="5" id="KW-0805">Transcription regulation</keyword>
<dbReference type="PROSITE" id="PS00041">
    <property type="entry name" value="HTH_ARAC_FAMILY_1"/>
    <property type="match status" value="1"/>
</dbReference>
<feature type="region of interest" description="Disordered" evidence="8">
    <location>
        <begin position="92"/>
        <end position="117"/>
    </location>
</feature>
<keyword evidence="4" id="KW-0732">Signal</keyword>
<dbReference type="PROSITE" id="PS50983">
    <property type="entry name" value="FE_B12_PBP"/>
    <property type="match status" value="1"/>
</dbReference>
<evidence type="ECO:0000259" key="9">
    <source>
        <dbReference type="PROSITE" id="PS01124"/>
    </source>
</evidence>
<dbReference type="Pfam" id="PF12833">
    <property type="entry name" value="HTH_18"/>
    <property type="match status" value="1"/>
</dbReference>
<evidence type="ECO:0000256" key="6">
    <source>
        <dbReference type="ARBA" id="ARBA00023125"/>
    </source>
</evidence>
<evidence type="ECO:0000313" key="11">
    <source>
        <dbReference type="EMBL" id="QHT58820.1"/>
    </source>
</evidence>
<dbReference type="PROSITE" id="PS01124">
    <property type="entry name" value="HTH_ARAC_FAMILY_2"/>
    <property type="match status" value="1"/>
</dbReference>
<dbReference type="EMBL" id="CP048209">
    <property type="protein sequence ID" value="QHT58820.1"/>
    <property type="molecule type" value="Genomic_DNA"/>
</dbReference>
<evidence type="ECO:0000259" key="10">
    <source>
        <dbReference type="PROSITE" id="PS50983"/>
    </source>
</evidence>
<dbReference type="GO" id="GO:1901678">
    <property type="term" value="P:iron coordination entity transport"/>
    <property type="evidence" value="ECO:0007669"/>
    <property type="project" value="UniProtKB-ARBA"/>
</dbReference>
<dbReference type="SUPFAM" id="SSF53807">
    <property type="entry name" value="Helical backbone' metal receptor"/>
    <property type="match status" value="1"/>
</dbReference>
<dbReference type="SUPFAM" id="SSF46689">
    <property type="entry name" value="Homeodomain-like"/>
    <property type="match status" value="2"/>
</dbReference>
<dbReference type="GO" id="GO:0030288">
    <property type="term" value="C:outer membrane-bounded periplasmic space"/>
    <property type="evidence" value="ECO:0007669"/>
    <property type="project" value="TreeGrafter"/>
</dbReference>
<keyword evidence="7" id="KW-0804">Transcription</keyword>
<keyword evidence="3" id="KW-0813">Transport</keyword>
<comment type="similarity">
    <text evidence="2">Belongs to the bacterial solute-binding protein 8 family.</text>
</comment>
<dbReference type="GO" id="GO:0043565">
    <property type="term" value="F:sequence-specific DNA binding"/>
    <property type="evidence" value="ECO:0007669"/>
    <property type="project" value="InterPro"/>
</dbReference>
<dbReference type="InterPro" id="IPR009057">
    <property type="entry name" value="Homeodomain-like_sf"/>
</dbReference>
<dbReference type="PANTHER" id="PTHR30532">
    <property type="entry name" value="IRON III DICITRATE-BINDING PERIPLASMIC PROTEIN"/>
    <property type="match status" value="1"/>
</dbReference>
<evidence type="ECO:0000256" key="5">
    <source>
        <dbReference type="ARBA" id="ARBA00023015"/>
    </source>
</evidence>
<feature type="domain" description="Fe/B12 periplasmic-binding" evidence="10">
    <location>
        <begin position="290"/>
        <end position="552"/>
    </location>
</feature>
<dbReference type="SMART" id="SM00342">
    <property type="entry name" value="HTH_ARAC"/>
    <property type="match status" value="1"/>
</dbReference>
<organism evidence="11 12">
    <name type="scientific">Paenibacillus lycopersici</name>
    <dbReference type="NCBI Taxonomy" id="2704462"/>
    <lineage>
        <taxon>Bacteria</taxon>
        <taxon>Bacillati</taxon>
        <taxon>Bacillota</taxon>
        <taxon>Bacilli</taxon>
        <taxon>Bacillales</taxon>
        <taxon>Paenibacillaceae</taxon>
        <taxon>Paenibacillus</taxon>
    </lineage>
</organism>
<keyword evidence="6" id="KW-0238">DNA-binding</keyword>
<dbReference type="RefSeq" id="WP_162354890.1">
    <property type="nucleotide sequence ID" value="NZ_CP048209.1"/>
</dbReference>
<evidence type="ECO:0000256" key="1">
    <source>
        <dbReference type="ARBA" id="ARBA00004196"/>
    </source>
</evidence>
<evidence type="ECO:0000256" key="7">
    <source>
        <dbReference type="ARBA" id="ARBA00023163"/>
    </source>
</evidence>
<dbReference type="InterPro" id="IPR018060">
    <property type="entry name" value="HTH_AraC"/>
</dbReference>
<name>A0A6C0FX92_9BACL</name>
<dbReference type="InterPro" id="IPR051313">
    <property type="entry name" value="Bact_iron-sidero_bind"/>
</dbReference>
<feature type="compositionally biased region" description="Basic and acidic residues" evidence="8">
    <location>
        <begin position="92"/>
        <end position="101"/>
    </location>
</feature>
<dbReference type="Gene3D" id="1.10.10.60">
    <property type="entry name" value="Homeodomain-like"/>
    <property type="match status" value="2"/>
</dbReference>